<keyword evidence="7" id="KW-0472">Membrane</keyword>
<feature type="domain" description="TamA POTRA" evidence="14">
    <location>
        <begin position="27"/>
        <end position="101"/>
    </location>
</feature>
<accession>A0ABP9RJ58</accession>
<dbReference type="Gene3D" id="2.40.160.50">
    <property type="entry name" value="membrane protein fhac: a member of the omp85/tpsb transporter family"/>
    <property type="match status" value="1"/>
</dbReference>
<evidence type="ECO:0000256" key="8">
    <source>
        <dbReference type="ARBA" id="ARBA00023237"/>
    </source>
</evidence>
<dbReference type="Gene3D" id="3.10.20.310">
    <property type="entry name" value="membrane protein fhac"/>
    <property type="match status" value="3"/>
</dbReference>
<evidence type="ECO:0000256" key="10">
    <source>
        <dbReference type="ARBA" id="ARBA00093548"/>
    </source>
</evidence>
<feature type="domain" description="Bacterial surface antigen (D15)" evidence="12">
    <location>
        <begin position="331"/>
        <end position="625"/>
    </location>
</feature>
<dbReference type="InterPro" id="IPR039910">
    <property type="entry name" value="D15-like"/>
</dbReference>
<sequence length="625" mass="70146">MQRRYLVAVLVAAVLVANGSRAWAIETRVDGLEGPEANNVVNYLAELEAADYGRARLKSEIQRRSREALKAYGYYEPTIDVSLKTGDDAQAVERAVVTIDPGPRVMIETLDIQLTGDASDDRYFLDAIDAMPLEEGEPLLHAPYEDLRSQLSTLAAERGYFDAAFPRHRIEVRPWQQSARIYLTLDSGERYRFGRVSYSGSQIDVAKLRNMLPFDAGDPYLAGQLAEYNQRLGQTGWFRGISVRPRIESGASLAQAQLNWWQAVDRRPLDAAPAGPSGQAQPVLLSASALDATRNVATPGPPRVPVDVSLIPADRHQFEVGIGYATDVGPRTQFSWDQPWLNADGDSLYHELYLSAPEQQFSGTYRMPLADPLRDSYELQYGIKNLDNEDTQSLEASVELARQWVFDNGWTQRLYVRSTYEDFKQADQDEQVLLYYPGISWSRIRTRNPRFPTWGDSQRLSLAVSDTLWGSDATFVRGTLDSQWIRMLGSDYRFIGRTSIGAMSTDDFDKIPPSLRFFTGGDRSVRGYGYESLAPRNEDGKLLGGQQKFVASIEAQRRLSGNWWGAAFVDTGNAFNDWWPQDLATGAGLGVRWVSPVGPIRLDIAHPFDNEEDSWRLHFAIGPEF</sequence>
<evidence type="ECO:0000259" key="14">
    <source>
        <dbReference type="Pfam" id="PF17243"/>
    </source>
</evidence>
<keyword evidence="16" id="KW-1185">Reference proteome</keyword>
<dbReference type="RefSeq" id="WP_031383512.1">
    <property type="nucleotide sequence ID" value="NZ_BAABKI010000028.1"/>
</dbReference>
<comment type="subunit">
    <text evidence="10">Interacts with TamB to form the translocation and assembly module (TAM).</text>
</comment>
<evidence type="ECO:0000256" key="9">
    <source>
        <dbReference type="ARBA" id="ARBA00033063"/>
    </source>
</evidence>
<dbReference type="EMBL" id="BAABKI010000028">
    <property type="protein sequence ID" value="GAA5178344.1"/>
    <property type="molecule type" value="Genomic_DNA"/>
</dbReference>
<evidence type="ECO:0000256" key="7">
    <source>
        <dbReference type="ARBA" id="ARBA00023136"/>
    </source>
</evidence>
<evidence type="ECO:0000256" key="6">
    <source>
        <dbReference type="ARBA" id="ARBA00022729"/>
    </source>
</evidence>
<keyword evidence="4" id="KW-1134">Transmembrane beta strand</keyword>
<dbReference type="InterPro" id="IPR010827">
    <property type="entry name" value="BamA/TamA_POTRA"/>
</dbReference>
<evidence type="ECO:0000313" key="15">
    <source>
        <dbReference type="EMBL" id="GAA5178344.1"/>
    </source>
</evidence>
<keyword evidence="8" id="KW-0998">Cell outer membrane</keyword>
<evidence type="ECO:0000256" key="2">
    <source>
        <dbReference type="ARBA" id="ARBA00010248"/>
    </source>
</evidence>
<feature type="domain" description="POTRA" evidence="13">
    <location>
        <begin position="191"/>
        <end position="244"/>
    </location>
</feature>
<gene>
    <name evidence="15" type="ORF">GCM10023342_28560</name>
</gene>
<organism evidence="15 16">
    <name type="scientific">Modicisalibacter zincidurans</name>
    <dbReference type="NCBI Taxonomy" id="1178777"/>
    <lineage>
        <taxon>Bacteria</taxon>
        <taxon>Pseudomonadati</taxon>
        <taxon>Pseudomonadota</taxon>
        <taxon>Gammaproteobacteria</taxon>
        <taxon>Oceanospirillales</taxon>
        <taxon>Halomonadaceae</taxon>
        <taxon>Modicisalibacter</taxon>
    </lineage>
</organism>
<comment type="caution">
    <text evidence="15">The sequence shown here is derived from an EMBL/GenBank/DDBJ whole genome shotgun (WGS) entry which is preliminary data.</text>
</comment>
<comment type="similarity">
    <text evidence="2">Belongs to the TamA family.</text>
</comment>
<evidence type="ECO:0000256" key="1">
    <source>
        <dbReference type="ARBA" id="ARBA00004442"/>
    </source>
</evidence>
<reference evidence="16" key="1">
    <citation type="journal article" date="2019" name="Int. J. Syst. Evol. Microbiol.">
        <title>The Global Catalogue of Microorganisms (GCM) 10K type strain sequencing project: providing services to taxonomists for standard genome sequencing and annotation.</title>
        <authorList>
            <consortium name="The Broad Institute Genomics Platform"/>
            <consortium name="The Broad Institute Genome Sequencing Center for Infectious Disease"/>
            <person name="Wu L."/>
            <person name="Ma J."/>
        </authorList>
    </citation>
    <scope>NUCLEOTIDE SEQUENCE [LARGE SCALE GENOMIC DNA]</scope>
    <source>
        <strain evidence="16">JCM 18472</strain>
    </source>
</reference>
<keyword evidence="6 11" id="KW-0732">Signal</keyword>
<feature type="chain" id="PRO_5046689593" description="Translocation and assembly module subunit TamA" evidence="11">
    <location>
        <begin position="25"/>
        <end position="625"/>
    </location>
</feature>
<evidence type="ECO:0000256" key="11">
    <source>
        <dbReference type="SAM" id="SignalP"/>
    </source>
</evidence>
<keyword evidence="5" id="KW-0812">Transmembrane</keyword>
<dbReference type="InterPro" id="IPR035243">
    <property type="entry name" value="TamA_POTRA_Dom_1"/>
</dbReference>
<dbReference type="PANTHER" id="PTHR12815">
    <property type="entry name" value="SORTING AND ASSEMBLY MACHINERY SAMM50 PROTEIN FAMILY MEMBER"/>
    <property type="match status" value="1"/>
</dbReference>
<protein>
    <recommendedName>
        <fullName evidence="3">Translocation and assembly module subunit TamA</fullName>
    </recommendedName>
    <alternativeName>
        <fullName evidence="9">Autotransporter assembly factor TamA</fullName>
    </alternativeName>
</protein>
<evidence type="ECO:0000259" key="13">
    <source>
        <dbReference type="Pfam" id="PF07244"/>
    </source>
</evidence>
<dbReference type="PANTHER" id="PTHR12815:SF47">
    <property type="entry name" value="TRANSLOCATION AND ASSEMBLY MODULE SUBUNIT TAMA"/>
    <property type="match status" value="1"/>
</dbReference>
<feature type="signal peptide" evidence="11">
    <location>
        <begin position="1"/>
        <end position="24"/>
    </location>
</feature>
<evidence type="ECO:0000256" key="5">
    <source>
        <dbReference type="ARBA" id="ARBA00022692"/>
    </source>
</evidence>
<dbReference type="Pfam" id="PF17243">
    <property type="entry name" value="POTRA_TamA_1"/>
    <property type="match status" value="1"/>
</dbReference>
<evidence type="ECO:0000256" key="3">
    <source>
        <dbReference type="ARBA" id="ARBA00015419"/>
    </source>
</evidence>
<dbReference type="Proteomes" id="UP001500074">
    <property type="component" value="Unassembled WGS sequence"/>
</dbReference>
<evidence type="ECO:0000256" key="4">
    <source>
        <dbReference type="ARBA" id="ARBA00022452"/>
    </source>
</evidence>
<name>A0ABP9RJ58_9GAMM</name>
<dbReference type="Pfam" id="PF01103">
    <property type="entry name" value="Omp85"/>
    <property type="match status" value="1"/>
</dbReference>
<comment type="subcellular location">
    <subcellularLocation>
        <location evidence="1">Cell outer membrane</location>
    </subcellularLocation>
</comment>
<evidence type="ECO:0000313" key="16">
    <source>
        <dbReference type="Proteomes" id="UP001500074"/>
    </source>
</evidence>
<proteinExistence type="inferred from homology"/>
<evidence type="ECO:0000259" key="12">
    <source>
        <dbReference type="Pfam" id="PF01103"/>
    </source>
</evidence>
<dbReference type="InterPro" id="IPR000184">
    <property type="entry name" value="Bac_surfAg_D15"/>
</dbReference>
<dbReference type="Pfam" id="PF07244">
    <property type="entry name" value="POTRA"/>
    <property type="match status" value="1"/>
</dbReference>